<name>A0ABV1L2B6_9BACL</name>
<dbReference type="InterPro" id="IPR013538">
    <property type="entry name" value="ASHA1/2-like_C"/>
</dbReference>
<evidence type="ECO:0000313" key="4">
    <source>
        <dbReference type="Proteomes" id="UP001493487"/>
    </source>
</evidence>
<dbReference type="SUPFAM" id="SSF55961">
    <property type="entry name" value="Bet v1-like"/>
    <property type="match status" value="1"/>
</dbReference>
<keyword evidence="4" id="KW-1185">Reference proteome</keyword>
<proteinExistence type="inferred from homology"/>
<evidence type="ECO:0000259" key="2">
    <source>
        <dbReference type="Pfam" id="PF08327"/>
    </source>
</evidence>
<evidence type="ECO:0000256" key="1">
    <source>
        <dbReference type="ARBA" id="ARBA00006817"/>
    </source>
</evidence>
<evidence type="ECO:0000313" key="3">
    <source>
        <dbReference type="EMBL" id="MEQ4486143.1"/>
    </source>
</evidence>
<protein>
    <submittedName>
        <fullName evidence="3">SRPBCC family protein</fullName>
    </submittedName>
</protein>
<comment type="caution">
    <text evidence="3">The sequence shown here is derived from an EMBL/GenBank/DDBJ whole genome shotgun (WGS) entry which is preliminary data.</text>
</comment>
<dbReference type="CDD" id="cd08895">
    <property type="entry name" value="SRPBCC_CalC_Aha1-like_2"/>
    <property type="match status" value="1"/>
</dbReference>
<organism evidence="3 4">
    <name type="scientific">Cohnella silvisoli</name>
    <dbReference type="NCBI Taxonomy" id="2873699"/>
    <lineage>
        <taxon>Bacteria</taxon>
        <taxon>Bacillati</taxon>
        <taxon>Bacillota</taxon>
        <taxon>Bacilli</taxon>
        <taxon>Bacillales</taxon>
        <taxon>Paenibacillaceae</taxon>
        <taxon>Cohnella</taxon>
    </lineage>
</organism>
<accession>A0ABV1L2B6</accession>
<gene>
    <name evidence="3" type="ORF">QJS35_27560</name>
</gene>
<dbReference type="Pfam" id="PF08327">
    <property type="entry name" value="AHSA1"/>
    <property type="match status" value="1"/>
</dbReference>
<feature type="domain" description="Activator of Hsp90 ATPase homologue 1/2-like C-terminal" evidence="2">
    <location>
        <begin position="3"/>
        <end position="140"/>
    </location>
</feature>
<dbReference type="RefSeq" id="WP_232189207.1">
    <property type="nucleotide sequence ID" value="NZ_JAIOAP010000018.1"/>
</dbReference>
<sequence>MSSPRTIYKAFVDPKALVSWLPPKGMIGHIYEFDARNGGAYRMSLTYVGTDHSTIGKTSEHADVVQGRFLELVPDERVVQLVEFESEDPAFAGTMTMTWSLAAVPEGTEVTIVCENVPEGIRQDDHAAGLSSSLENLAAFTE</sequence>
<dbReference type="Proteomes" id="UP001493487">
    <property type="component" value="Unassembled WGS sequence"/>
</dbReference>
<dbReference type="EMBL" id="JASKHM010000019">
    <property type="protein sequence ID" value="MEQ4486143.1"/>
    <property type="molecule type" value="Genomic_DNA"/>
</dbReference>
<dbReference type="Gene3D" id="3.30.530.20">
    <property type="match status" value="1"/>
</dbReference>
<reference evidence="3 4" key="1">
    <citation type="journal article" date="2023" name="Genome Announc.">
        <title>Pan-Genome Analyses of the Genus Cohnella and Proposal of the Novel Species Cohnella silvisoli sp. nov., Isolated from Forest Soil.</title>
        <authorList>
            <person name="Wang C."/>
            <person name="Mao L."/>
            <person name="Bao G."/>
            <person name="Zhu H."/>
        </authorList>
    </citation>
    <scope>NUCLEOTIDE SEQUENCE [LARGE SCALE GENOMIC DNA]</scope>
    <source>
        <strain evidence="3 4">NL03-T5-1</strain>
    </source>
</reference>
<comment type="similarity">
    <text evidence="1">Belongs to the AHA1 family.</text>
</comment>
<dbReference type="InterPro" id="IPR023393">
    <property type="entry name" value="START-like_dom_sf"/>
</dbReference>